<name>A0A0C3A5X4_SERVB</name>
<dbReference type="AlphaFoldDB" id="A0A0C3A5X4"/>
<feature type="transmembrane region" description="Helical" evidence="2">
    <location>
        <begin position="35"/>
        <end position="61"/>
    </location>
</feature>
<keyword evidence="2" id="KW-0812">Transmembrane</keyword>
<evidence type="ECO:0000256" key="2">
    <source>
        <dbReference type="SAM" id="Phobius"/>
    </source>
</evidence>
<sequence length="641" mass="73770">MAYGTSNLSLTIHDVPRRHVILRGYDVWLWRIDRFLAMLPMLGVGLTGTMHLLTTTLTVVFPPSPYKTSVSYALFQIVTYIGVFTWFFVEVIPIWWRFSLDRFKTELRNQASDVVRRSYAMNWAKSIHEWNDRVHKIYPWIPRGLQLSDAISMQRREDAVVSQDDTLRLSALAWIANSLELSIGSHQALVDILKEVNKLDKHELEGWRAFEYEAPWGEIFRIVLAGSSTETPANSYPTEMEALIAELLEKILVNQTLFSSIIRKINQTSLVNLFVGSLVANKAEINDTENRLRGMTILLSSFNIRQIPRAEWPLRGILSVIADSMQYRGQRTDAHFTSWIFPLCKHDESVCDIHDSRWPDDNYIDFADSFSSRRCRVDAIFRFMMWIDSTEKEGKCSPEDIQVMFKLLIDHILGVHWQFETLPVVSEQPPPFIESGFDDPALNLVNSTIATTYRVVACPDEWPPRWQYAVKYWCRWKRLVKSPIAGDDGYSEIDFLCKIWSQDLEDGSIFAESIGLLEERVSTLPPHDWDRIFENLSQVTALDPMRLTKLTRILSLFNQALQSTIPGRSFGQRLKSRILPSSRGMATGTSPLGSPTTPTRARRPNSFQRRPRRQQTLGQALGEDDFRPSPLFRLMTRSLGI</sequence>
<keyword evidence="2" id="KW-1133">Transmembrane helix</keyword>
<evidence type="ECO:0000256" key="1">
    <source>
        <dbReference type="SAM" id="MobiDB-lite"/>
    </source>
</evidence>
<keyword evidence="4" id="KW-1185">Reference proteome</keyword>
<protein>
    <submittedName>
        <fullName evidence="3">Uncharacterized protein</fullName>
    </submittedName>
</protein>
<gene>
    <name evidence="3" type="ORF">M408DRAFT_30679</name>
</gene>
<accession>A0A0C3A5X4</accession>
<feature type="region of interest" description="Disordered" evidence="1">
    <location>
        <begin position="580"/>
        <end position="625"/>
    </location>
</feature>
<dbReference type="EMBL" id="KN824481">
    <property type="protein sequence ID" value="KIM20070.1"/>
    <property type="molecule type" value="Genomic_DNA"/>
</dbReference>
<feature type="compositionally biased region" description="Low complexity" evidence="1">
    <location>
        <begin position="587"/>
        <end position="608"/>
    </location>
</feature>
<proteinExistence type="predicted"/>
<keyword evidence="2" id="KW-0472">Membrane</keyword>
<reference evidence="4" key="2">
    <citation type="submission" date="2015-01" db="EMBL/GenBank/DDBJ databases">
        <title>Evolutionary Origins and Diversification of the Mycorrhizal Mutualists.</title>
        <authorList>
            <consortium name="DOE Joint Genome Institute"/>
            <consortium name="Mycorrhizal Genomics Consortium"/>
            <person name="Kohler A."/>
            <person name="Kuo A."/>
            <person name="Nagy L.G."/>
            <person name="Floudas D."/>
            <person name="Copeland A."/>
            <person name="Barry K.W."/>
            <person name="Cichocki N."/>
            <person name="Veneault-Fourrey C."/>
            <person name="LaButti K."/>
            <person name="Lindquist E.A."/>
            <person name="Lipzen A."/>
            <person name="Lundell T."/>
            <person name="Morin E."/>
            <person name="Murat C."/>
            <person name="Riley R."/>
            <person name="Ohm R."/>
            <person name="Sun H."/>
            <person name="Tunlid A."/>
            <person name="Henrissat B."/>
            <person name="Grigoriev I.V."/>
            <person name="Hibbett D.S."/>
            <person name="Martin F."/>
        </authorList>
    </citation>
    <scope>NUCLEOTIDE SEQUENCE [LARGE SCALE GENOMIC DNA]</scope>
    <source>
        <strain evidence="4">MAFF 305830</strain>
    </source>
</reference>
<reference evidence="3 4" key="1">
    <citation type="submission" date="2014-04" db="EMBL/GenBank/DDBJ databases">
        <authorList>
            <consortium name="DOE Joint Genome Institute"/>
            <person name="Kuo A."/>
            <person name="Zuccaro A."/>
            <person name="Kohler A."/>
            <person name="Nagy L.G."/>
            <person name="Floudas D."/>
            <person name="Copeland A."/>
            <person name="Barry K.W."/>
            <person name="Cichocki N."/>
            <person name="Veneault-Fourrey C."/>
            <person name="LaButti K."/>
            <person name="Lindquist E.A."/>
            <person name="Lipzen A."/>
            <person name="Lundell T."/>
            <person name="Morin E."/>
            <person name="Murat C."/>
            <person name="Sun H."/>
            <person name="Tunlid A."/>
            <person name="Henrissat B."/>
            <person name="Grigoriev I.V."/>
            <person name="Hibbett D.S."/>
            <person name="Martin F."/>
            <person name="Nordberg H.P."/>
            <person name="Cantor M.N."/>
            <person name="Hua S.X."/>
        </authorList>
    </citation>
    <scope>NUCLEOTIDE SEQUENCE [LARGE SCALE GENOMIC DNA]</scope>
    <source>
        <strain evidence="3 4">MAFF 305830</strain>
    </source>
</reference>
<dbReference type="HOGENOM" id="CLU_427089_0_0_1"/>
<evidence type="ECO:0000313" key="4">
    <source>
        <dbReference type="Proteomes" id="UP000054097"/>
    </source>
</evidence>
<evidence type="ECO:0000313" key="3">
    <source>
        <dbReference type="EMBL" id="KIM20070.1"/>
    </source>
</evidence>
<feature type="transmembrane region" description="Helical" evidence="2">
    <location>
        <begin position="73"/>
        <end position="96"/>
    </location>
</feature>
<dbReference type="OrthoDB" id="3219854at2759"/>
<organism evidence="3 4">
    <name type="scientific">Serendipita vermifera MAFF 305830</name>
    <dbReference type="NCBI Taxonomy" id="933852"/>
    <lineage>
        <taxon>Eukaryota</taxon>
        <taxon>Fungi</taxon>
        <taxon>Dikarya</taxon>
        <taxon>Basidiomycota</taxon>
        <taxon>Agaricomycotina</taxon>
        <taxon>Agaricomycetes</taxon>
        <taxon>Sebacinales</taxon>
        <taxon>Serendipitaceae</taxon>
        <taxon>Serendipita</taxon>
    </lineage>
</organism>
<dbReference type="Proteomes" id="UP000054097">
    <property type="component" value="Unassembled WGS sequence"/>
</dbReference>